<keyword evidence="2 7" id="KW-0812">Transmembrane</keyword>
<dbReference type="Pfam" id="PF11712">
    <property type="entry name" value="Vma12"/>
    <property type="match status" value="1"/>
</dbReference>
<comment type="subcellular location">
    <subcellularLocation>
        <location evidence="1">Endoplasmic reticulum membrane</location>
        <topology evidence="1">Multi-pass membrane protein</topology>
    </subcellularLocation>
</comment>
<evidence type="ECO:0000256" key="5">
    <source>
        <dbReference type="ARBA" id="ARBA00023136"/>
    </source>
</evidence>
<reference evidence="8" key="1">
    <citation type="submission" date="2023-10" db="EMBL/GenBank/DDBJ databases">
        <authorList>
            <person name="Noh H."/>
        </authorList>
    </citation>
    <scope>NUCLEOTIDE SEQUENCE</scope>
    <source>
        <strain evidence="8">DUCC4014</strain>
    </source>
</reference>
<feature type="compositionally biased region" description="Acidic residues" evidence="6">
    <location>
        <begin position="266"/>
        <end position="280"/>
    </location>
</feature>
<evidence type="ECO:0000256" key="1">
    <source>
        <dbReference type="ARBA" id="ARBA00004477"/>
    </source>
</evidence>
<feature type="transmembrane region" description="Helical" evidence="7">
    <location>
        <begin position="177"/>
        <end position="198"/>
    </location>
</feature>
<gene>
    <name evidence="8" type="ORF">LOC62_04G005901</name>
</gene>
<feature type="transmembrane region" description="Helical" evidence="7">
    <location>
        <begin position="210"/>
        <end position="231"/>
    </location>
</feature>
<accession>A0AAF0YAG9</accession>
<dbReference type="GO" id="GO:0005789">
    <property type="term" value="C:endoplasmic reticulum membrane"/>
    <property type="evidence" value="ECO:0007669"/>
    <property type="project" value="UniProtKB-SubCell"/>
</dbReference>
<evidence type="ECO:0000313" key="8">
    <source>
        <dbReference type="EMBL" id="WOO82412.1"/>
    </source>
</evidence>
<evidence type="ECO:0000256" key="2">
    <source>
        <dbReference type="ARBA" id="ARBA00022692"/>
    </source>
</evidence>
<protein>
    <submittedName>
        <fullName evidence="8">Uncharacterized protein</fullName>
    </submittedName>
</protein>
<dbReference type="Proteomes" id="UP000827549">
    <property type="component" value="Chromosome 4"/>
</dbReference>
<organism evidence="8 9">
    <name type="scientific">Vanrija pseudolonga</name>
    <dbReference type="NCBI Taxonomy" id="143232"/>
    <lineage>
        <taxon>Eukaryota</taxon>
        <taxon>Fungi</taxon>
        <taxon>Dikarya</taxon>
        <taxon>Basidiomycota</taxon>
        <taxon>Agaricomycotina</taxon>
        <taxon>Tremellomycetes</taxon>
        <taxon>Trichosporonales</taxon>
        <taxon>Trichosporonaceae</taxon>
        <taxon>Vanrija</taxon>
    </lineage>
</organism>
<keyword evidence="9" id="KW-1185">Reference proteome</keyword>
<dbReference type="EMBL" id="CP086717">
    <property type="protein sequence ID" value="WOO82412.1"/>
    <property type="molecule type" value="Genomic_DNA"/>
</dbReference>
<sequence>MAAPTLFTLPPHIQDAIARLAATEAAPDALRTELRDALARAPGRAEAVYGDAAAAAVSESAASAPAAVDADADKPLALREAPPPLVDAEVLERLAVWSASEAGRSALADHGLDHGEYSHIALVAGAEVYLPPKQRALLRSAEAEDTRAEKTNPYLPAYMSPRPASFGQEYRALGRQLATVLNVLFSVFGLGGAAYVAATTGAGWTRSQGLILAVIAGAVVAVADIGLIWIFSARIKKDRREASIKSIKTNKGSGRAPGTEPTVLELEAEEVEGETEEEAGEKDAPVDLIPAPKAAVRLRRRALGER</sequence>
<dbReference type="InterPro" id="IPR021013">
    <property type="entry name" value="ATPase_Vma12"/>
</dbReference>
<evidence type="ECO:0000256" key="4">
    <source>
        <dbReference type="ARBA" id="ARBA00022989"/>
    </source>
</evidence>
<evidence type="ECO:0000256" key="6">
    <source>
        <dbReference type="SAM" id="MobiDB-lite"/>
    </source>
</evidence>
<name>A0AAF0YAG9_9TREE</name>
<proteinExistence type="predicted"/>
<evidence type="ECO:0000313" key="9">
    <source>
        <dbReference type="Proteomes" id="UP000827549"/>
    </source>
</evidence>
<dbReference type="GO" id="GO:0070072">
    <property type="term" value="P:vacuolar proton-transporting V-type ATPase complex assembly"/>
    <property type="evidence" value="ECO:0007669"/>
    <property type="project" value="InterPro"/>
</dbReference>
<dbReference type="RefSeq" id="XP_062628444.1">
    <property type="nucleotide sequence ID" value="XM_062772460.1"/>
</dbReference>
<dbReference type="PANTHER" id="PTHR31394:SF1">
    <property type="entry name" value="TRANSMEMBRANE PROTEIN 199"/>
    <property type="match status" value="1"/>
</dbReference>
<feature type="region of interest" description="Disordered" evidence="6">
    <location>
        <begin position="246"/>
        <end position="290"/>
    </location>
</feature>
<evidence type="ECO:0000256" key="3">
    <source>
        <dbReference type="ARBA" id="ARBA00022824"/>
    </source>
</evidence>
<keyword evidence="3" id="KW-0256">Endoplasmic reticulum</keyword>
<keyword evidence="5 7" id="KW-0472">Membrane</keyword>
<dbReference type="AlphaFoldDB" id="A0AAF0YAG9"/>
<keyword evidence="4 7" id="KW-1133">Transmembrane helix</keyword>
<evidence type="ECO:0000256" key="7">
    <source>
        <dbReference type="SAM" id="Phobius"/>
    </source>
</evidence>
<dbReference type="GeneID" id="87809128"/>
<dbReference type="PANTHER" id="PTHR31394">
    <property type="entry name" value="TRANSMEMBRANE PROTEIN 199"/>
    <property type="match status" value="1"/>
</dbReference>